<evidence type="ECO:0000313" key="2">
    <source>
        <dbReference type="Proteomes" id="UP001060215"/>
    </source>
</evidence>
<evidence type="ECO:0000313" key="1">
    <source>
        <dbReference type="EMBL" id="KAI8029056.1"/>
    </source>
</evidence>
<gene>
    <name evidence="1" type="ORF">LOK49_LG01G00494</name>
</gene>
<organism evidence="1 2">
    <name type="scientific">Camellia lanceoleosa</name>
    <dbReference type="NCBI Taxonomy" id="1840588"/>
    <lineage>
        <taxon>Eukaryota</taxon>
        <taxon>Viridiplantae</taxon>
        <taxon>Streptophyta</taxon>
        <taxon>Embryophyta</taxon>
        <taxon>Tracheophyta</taxon>
        <taxon>Spermatophyta</taxon>
        <taxon>Magnoliopsida</taxon>
        <taxon>eudicotyledons</taxon>
        <taxon>Gunneridae</taxon>
        <taxon>Pentapetalae</taxon>
        <taxon>asterids</taxon>
        <taxon>Ericales</taxon>
        <taxon>Theaceae</taxon>
        <taxon>Camellia</taxon>
    </lineage>
</organism>
<keyword evidence="2" id="KW-1185">Reference proteome</keyword>
<dbReference type="Proteomes" id="UP001060215">
    <property type="component" value="Chromosome 1"/>
</dbReference>
<protein>
    <submittedName>
        <fullName evidence="1">Uncharacterized protein</fullName>
    </submittedName>
</protein>
<dbReference type="EMBL" id="CM045758">
    <property type="protein sequence ID" value="KAI8029056.1"/>
    <property type="molecule type" value="Genomic_DNA"/>
</dbReference>
<sequence>MKQNSKAIKPKTLAPKHRCSLSLTHQMKKKKQKSAEPPPTAAAAAATTSAAADLKALIREHSLFFDKLIELIPAKFYLPSDDAKPWFQGLKKSAREAAKQQTRENIKKARRDRLDPEKSQTSTLELLKKSIEIGKEPNKSEADKDEDEQDGGDGDRSVTYEELRQRLHRRIEDLRSNRGNGERSKFEEREPTEEERGVVKWKRRVSDGNVGKIGKSEDEIEKDVTEATKGIEFGKVKLGRGG</sequence>
<comment type="caution">
    <text evidence="1">The sequence shown here is derived from an EMBL/GenBank/DDBJ whole genome shotgun (WGS) entry which is preliminary data.</text>
</comment>
<reference evidence="1 2" key="1">
    <citation type="journal article" date="2022" name="Plant J.">
        <title>Chromosome-level genome of Camellia lanceoleosa provides a valuable resource for understanding genome evolution and self-incompatibility.</title>
        <authorList>
            <person name="Gong W."/>
            <person name="Xiao S."/>
            <person name="Wang L."/>
            <person name="Liao Z."/>
            <person name="Chang Y."/>
            <person name="Mo W."/>
            <person name="Hu G."/>
            <person name="Li W."/>
            <person name="Zhao G."/>
            <person name="Zhu H."/>
            <person name="Hu X."/>
            <person name="Ji K."/>
            <person name="Xiang X."/>
            <person name="Song Q."/>
            <person name="Yuan D."/>
            <person name="Jin S."/>
            <person name="Zhang L."/>
        </authorList>
    </citation>
    <scope>NUCLEOTIDE SEQUENCE [LARGE SCALE GENOMIC DNA]</scope>
    <source>
        <strain evidence="1">SQ_2022a</strain>
    </source>
</reference>
<proteinExistence type="predicted"/>
<name>A0ACC0IUB8_9ERIC</name>
<accession>A0ACC0IUB8</accession>